<evidence type="ECO:0008006" key="5">
    <source>
        <dbReference type="Google" id="ProtNLM"/>
    </source>
</evidence>
<evidence type="ECO:0000256" key="2">
    <source>
        <dbReference type="ARBA" id="ARBA00023239"/>
    </source>
</evidence>
<reference evidence="3 4" key="1">
    <citation type="submission" date="2015-07" db="EMBL/GenBank/DDBJ databases">
        <authorList>
            <person name="Voget S."/>
            <person name="Dogs M."/>
            <person name="Brinkhoff T.H."/>
            <person name="Daniel R."/>
        </authorList>
    </citation>
    <scope>NUCLEOTIDE SEQUENCE [LARGE SCALE GENOMIC DNA]</scope>
    <source>
        <strain evidence="3 4">B14</strain>
    </source>
</reference>
<name>A0ABZ2BLY9_9RHOB</name>
<dbReference type="Pfam" id="PF01903">
    <property type="entry name" value="CbiX"/>
    <property type="match status" value="1"/>
</dbReference>
<evidence type="ECO:0000256" key="1">
    <source>
        <dbReference type="ARBA" id="ARBA00022723"/>
    </source>
</evidence>
<dbReference type="PANTHER" id="PTHR33542:SF3">
    <property type="entry name" value="SIROHYDROCHLORIN FERROCHELATASE, CHLOROPLASTIC"/>
    <property type="match status" value="1"/>
</dbReference>
<keyword evidence="4" id="KW-1185">Reference proteome</keyword>
<dbReference type="InterPro" id="IPR050963">
    <property type="entry name" value="Sirohydro_Cobaltochel/CbiX"/>
</dbReference>
<evidence type="ECO:0000313" key="3">
    <source>
        <dbReference type="EMBL" id="WVX47134.1"/>
    </source>
</evidence>
<keyword evidence="2" id="KW-0456">Lyase</keyword>
<dbReference type="SUPFAM" id="SSF53800">
    <property type="entry name" value="Chelatase"/>
    <property type="match status" value="1"/>
</dbReference>
<dbReference type="PANTHER" id="PTHR33542">
    <property type="entry name" value="SIROHYDROCHLORIN FERROCHELATASE, CHLOROPLASTIC"/>
    <property type="match status" value="1"/>
</dbReference>
<accession>A0ABZ2BLY9</accession>
<organism evidence="3 4">
    <name type="scientific">Roseobacter fucihabitans</name>
    <dbReference type="NCBI Taxonomy" id="1537242"/>
    <lineage>
        <taxon>Bacteria</taxon>
        <taxon>Pseudomonadati</taxon>
        <taxon>Pseudomonadota</taxon>
        <taxon>Alphaproteobacteria</taxon>
        <taxon>Rhodobacterales</taxon>
        <taxon>Roseobacteraceae</taxon>
        <taxon>Roseobacter</taxon>
    </lineage>
</organism>
<dbReference type="EMBL" id="CP143423">
    <property type="protein sequence ID" value="WVX47134.1"/>
    <property type="molecule type" value="Genomic_DNA"/>
</dbReference>
<evidence type="ECO:0000313" key="4">
    <source>
        <dbReference type="Proteomes" id="UP001318682"/>
    </source>
</evidence>
<proteinExistence type="predicted"/>
<gene>
    <name evidence="3" type="ORF">ROLI_001990</name>
</gene>
<protein>
    <recommendedName>
        <fullName evidence="5">Cobalamin biosynthesis protein CbiX</fullName>
    </recommendedName>
</protein>
<sequence>MFSTRLPFPMAPAINRAVLVISHGAPSHPVSQEIAVRDLACRLQALMPDTQVRGATLAAKGALERAVEGLENPIVCPWFMSDGWFVGTHLPKRLAAAGLGTWQATLPMGLMPGIGQLMYDHLHARLRELGWAEAQTSVILAAHGSPSSTNPRAATEAAARLLAYQGPFKAIHPCYVDEPPAIRDVAKSIKGPAIVLPFFAARAGHVMGDLPDALEAAGFSGPVLDPVGVWPDTPALALAAIAPLLRVQAA</sequence>
<keyword evidence="1" id="KW-0479">Metal-binding</keyword>
<dbReference type="Gene3D" id="3.40.50.1400">
    <property type="match status" value="2"/>
</dbReference>
<dbReference type="Proteomes" id="UP001318682">
    <property type="component" value="Chromosome"/>
</dbReference>
<dbReference type="InterPro" id="IPR002762">
    <property type="entry name" value="CbiX-like"/>
</dbReference>
<reference evidence="4" key="2">
    <citation type="submission" date="2024-01" db="EMBL/GenBank/DDBJ databases">
        <title>Roseobacter fucihabitans sp. nov., isolated from the brown alga Fucus spiralis.</title>
        <authorList>
            <person name="Hahnke S."/>
            <person name="Berger M."/>
            <person name="Schlingloff A."/>
            <person name="Athale I."/>
            <person name="Neumann-Schaal M."/>
            <person name="Adenaya A."/>
            <person name="Poehlein A."/>
            <person name="Daniel R."/>
            <person name="Pertersen J."/>
            <person name="Brinkhoff T."/>
        </authorList>
    </citation>
    <scope>NUCLEOTIDE SEQUENCE [LARGE SCALE GENOMIC DNA]</scope>
    <source>
        <strain evidence="4">B14</strain>
    </source>
</reference>